<gene>
    <name evidence="4" type="ORF">ASIM_LOCUS4399</name>
</gene>
<dbReference type="AlphaFoldDB" id="A0A0M3JAG6"/>
<feature type="transmembrane region" description="Helical" evidence="2">
    <location>
        <begin position="36"/>
        <end position="59"/>
    </location>
</feature>
<evidence type="ECO:0000313" key="5">
    <source>
        <dbReference type="Proteomes" id="UP000267096"/>
    </source>
</evidence>
<keyword evidence="5" id="KW-1185">Reference proteome</keyword>
<accession>A0A0M3JAG6</accession>
<dbReference type="OrthoDB" id="6510177at2759"/>
<evidence type="ECO:0000313" key="6">
    <source>
        <dbReference type="WBParaSite" id="ASIM_0000458601-mRNA-1"/>
    </source>
</evidence>
<evidence type="ECO:0000313" key="4">
    <source>
        <dbReference type="EMBL" id="VDK23773.1"/>
    </source>
</evidence>
<dbReference type="WBParaSite" id="ASIM_0000458601-mRNA-1">
    <property type="protein sequence ID" value="ASIM_0000458601-mRNA-1"/>
    <property type="gene ID" value="ASIM_0000458601"/>
</dbReference>
<name>A0A0M3JAG6_ANISI</name>
<dbReference type="GO" id="GO:0005886">
    <property type="term" value="C:plasma membrane"/>
    <property type="evidence" value="ECO:0007669"/>
    <property type="project" value="TreeGrafter"/>
</dbReference>
<feature type="transmembrane region" description="Helical" evidence="2">
    <location>
        <begin position="154"/>
        <end position="172"/>
    </location>
</feature>
<dbReference type="GO" id="GO:0018996">
    <property type="term" value="P:molting cycle, collagen and cuticulin-based cuticle"/>
    <property type="evidence" value="ECO:0007669"/>
    <property type="project" value="TreeGrafter"/>
</dbReference>
<keyword evidence="2" id="KW-1133">Transmembrane helix</keyword>
<dbReference type="Proteomes" id="UP000267096">
    <property type="component" value="Unassembled WGS sequence"/>
</dbReference>
<dbReference type="InterPro" id="IPR051697">
    <property type="entry name" value="Patched_domain-protein"/>
</dbReference>
<sequence>MIQLHSIPGLLLALRSIFAALGYFLCSTPAVSDFCLLMASGVMLDYFFQITFFASIMVYGGRREATGGLLSSCYQRNRAIVGTDAVRKADEMRREERRLFLTFTTHQFARFIPSRHMLPYVSPWLTTSSYIDLEPFMHRLFGTKYAPFILRKDVMVVSWVLFFAYATLAIYGCSSIAVDISPKKYVRDNSPIQTFVHLADKYIWADNVMPIFYVMKPPDLRNARARARLNELVYRLEHTKYSIGRVSTSFWLWEYQRFLNDFPDIDYETEFYDQKHLSDFFAQFDYKQYRGYRFRFE</sequence>
<dbReference type="InterPro" id="IPR053958">
    <property type="entry name" value="HMGCR/SNAP/NPC1-like_SSD"/>
</dbReference>
<dbReference type="GO" id="GO:0030659">
    <property type="term" value="C:cytoplasmic vesicle membrane"/>
    <property type="evidence" value="ECO:0007669"/>
    <property type="project" value="TreeGrafter"/>
</dbReference>
<proteinExistence type="inferred from homology"/>
<evidence type="ECO:0000259" key="3">
    <source>
        <dbReference type="PROSITE" id="PS50156"/>
    </source>
</evidence>
<keyword evidence="2" id="KW-0472">Membrane</keyword>
<reference evidence="6" key="1">
    <citation type="submission" date="2017-02" db="UniProtKB">
        <authorList>
            <consortium name="WormBaseParasite"/>
        </authorList>
    </citation>
    <scope>IDENTIFICATION</scope>
</reference>
<dbReference type="EMBL" id="UYRR01007623">
    <property type="protein sequence ID" value="VDK23773.1"/>
    <property type="molecule type" value="Genomic_DNA"/>
</dbReference>
<keyword evidence="2" id="KW-0812">Transmembrane</keyword>
<comment type="similarity">
    <text evidence="1">Belongs to the patched family.</text>
</comment>
<protein>
    <submittedName>
        <fullName evidence="6">SSD domain-containing protein</fullName>
    </submittedName>
</protein>
<evidence type="ECO:0000256" key="2">
    <source>
        <dbReference type="SAM" id="Phobius"/>
    </source>
</evidence>
<organism evidence="6">
    <name type="scientific">Anisakis simplex</name>
    <name type="common">Herring worm</name>
    <dbReference type="NCBI Taxonomy" id="6269"/>
    <lineage>
        <taxon>Eukaryota</taxon>
        <taxon>Metazoa</taxon>
        <taxon>Ecdysozoa</taxon>
        <taxon>Nematoda</taxon>
        <taxon>Chromadorea</taxon>
        <taxon>Rhabditida</taxon>
        <taxon>Spirurina</taxon>
        <taxon>Ascaridomorpha</taxon>
        <taxon>Ascaridoidea</taxon>
        <taxon>Anisakidae</taxon>
        <taxon>Anisakis</taxon>
        <taxon>Anisakis simplex complex</taxon>
    </lineage>
</organism>
<dbReference type="PANTHER" id="PTHR10796:SF185">
    <property type="entry name" value="SSD DOMAIN-CONTAINING PROTEIN"/>
    <property type="match status" value="1"/>
</dbReference>
<dbReference type="InterPro" id="IPR000731">
    <property type="entry name" value="SSD"/>
</dbReference>
<evidence type="ECO:0000256" key="1">
    <source>
        <dbReference type="ARBA" id="ARBA00005585"/>
    </source>
</evidence>
<dbReference type="PANTHER" id="PTHR10796">
    <property type="entry name" value="PATCHED-RELATED"/>
    <property type="match status" value="1"/>
</dbReference>
<reference evidence="4 5" key="2">
    <citation type="submission" date="2018-11" db="EMBL/GenBank/DDBJ databases">
        <authorList>
            <consortium name="Pathogen Informatics"/>
        </authorList>
    </citation>
    <scope>NUCLEOTIDE SEQUENCE [LARGE SCALE GENOMIC DNA]</scope>
</reference>
<feature type="domain" description="SSD" evidence="3">
    <location>
        <begin position="20"/>
        <end position="59"/>
    </location>
</feature>
<dbReference type="PROSITE" id="PS50156">
    <property type="entry name" value="SSD"/>
    <property type="match status" value="1"/>
</dbReference>
<dbReference type="Pfam" id="PF12349">
    <property type="entry name" value="Sterol-sensing"/>
    <property type="match status" value="1"/>
</dbReference>
<dbReference type="GO" id="GO:0006897">
    <property type="term" value="P:endocytosis"/>
    <property type="evidence" value="ECO:0007669"/>
    <property type="project" value="TreeGrafter"/>
</dbReference>